<proteinExistence type="predicted"/>
<evidence type="ECO:0000256" key="6">
    <source>
        <dbReference type="ARBA" id="ARBA00023136"/>
    </source>
</evidence>
<dbReference type="InterPro" id="IPR012910">
    <property type="entry name" value="Plug_dom"/>
</dbReference>
<evidence type="ECO:0000256" key="7">
    <source>
        <dbReference type="ARBA" id="ARBA00023237"/>
    </source>
</evidence>
<gene>
    <name evidence="10" type="ORF">F0P94_12980</name>
</gene>
<keyword evidence="7" id="KW-0998">Cell outer membrane</keyword>
<evidence type="ECO:0000313" key="10">
    <source>
        <dbReference type="EMBL" id="KAA9331720.1"/>
    </source>
</evidence>
<protein>
    <submittedName>
        <fullName evidence="10">TonB-dependent receptor</fullName>
    </submittedName>
</protein>
<keyword evidence="11" id="KW-1185">Reference proteome</keyword>
<dbReference type="InterPro" id="IPR036942">
    <property type="entry name" value="Beta-barrel_TonB_sf"/>
</dbReference>
<dbReference type="Gene3D" id="2.60.40.1120">
    <property type="entry name" value="Carboxypeptidase-like, regulatory domain"/>
    <property type="match status" value="1"/>
</dbReference>
<evidence type="ECO:0000256" key="5">
    <source>
        <dbReference type="ARBA" id="ARBA00022729"/>
    </source>
</evidence>
<evidence type="ECO:0000256" key="8">
    <source>
        <dbReference type="SAM" id="SignalP"/>
    </source>
</evidence>
<feature type="signal peptide" evidence="8">
    <location>
        <begin position="1"/>
        <end position="20"/>
    </location>
</feature>
<dbReference type="GO" id="GO:0009279">
    <property type="term" value="C:cell outer membrane"/>
    <property type="evidence" value="ECO:0007669"/>
    <property type="project" value="UniProtKB-SubCell"/>
</dbReference>
<keyword evidence="10" id="KW-0675">Receptor</keyword>
<evidence type="ECO:0000256" key="2">
    <source>
        <dbReference type="ARBA" id="ARBA00022448"/>
    </source>
</evidence>
<reference evidence="10 11" key="1">
    <citation type="submission" date="2019-09" db="EMBL/GenBank/DDBJ databases">
        <title>Genome sequence of Adhaeribacter sp. M2.</title>
        <authorList>
            <person name="Srinivasan S."/>
        </authorList>
    </citation>
    <scope>NUCLEOTIDE SEQUENCE [LARGE SCALE GENOMIC DNA]</scope>
    <source>
        <strain evidence="10 11">M2</strain>
    </source>
</reference>
<keyword evidence="5 8" id="KW-0732">Signal</keyword>
<sequence length="764" mass="85467">MKNSLAILCLIFLVNGSLLAQKVTLSGIIRDAVTGEPLPGASVYLPEQKAGTATDLEGKYELSLAVGKVTVVYSLVGYGKQEKELNLTDHATFNIELKPQEETLKEVVVLASKNDLQEQVASPQMGMVKLSPKQIKNMPSLGGEVDIIKVAQLLPGVKRGGEGQTGMFVRGGASDQNLILLDDAPVYNVSHLFGFFSIFNNDALKEVTLIKGSFPAQYGGRISSVMDIKTQEGNNEKIKANGGIGLLSSRITVQGPIQKDKLTFLVSARRSYLDKVLAVSGLKVPYYFYDANLKLNYKLSEKDRLTYSSYYGNDILSEPKPGSKGTDDVPTSLDFGFQLGNYTNTLKWTHQYSGNLVSNLTLLHTRFRYQINGQFDENAVHIGSFIEDVGVKLDYDYAPNAKNQLRYGISVINHSFRPNIVAAEGEITDLLKSQEGRQLNPQEMGVYAQNQFNMNRHLTVDYGLRVSGMLTQGKTYTGLEPRLSASYQLSENSSIKAGYSRMYQYLHLVSSSSVMLPTDLWYPVTRNVKPQFADQFAAGYTRNFSQVNTLFSAEVYYKKLNRLIEYKEGAVLLLNDDYEKELLHGKGEAYGAEFFLHKTEGRFNGWASYSLSWATRQFDGLNQGKTFFAKYDRRHDFSLALNYEISKRLSISAVWVYATGQRFTGRLGQYVAPKPSYSGADVLPIYTGRNELKFSPSHRLDLNLVLKNKPAKKFQSEWCFGAYNVYNQTQPYRVKVVENGKGGYKYSQTGLFGFIPSVAYNFKF</sequence>
<evidence type="ECO:0000256" key="4">
    <source>
        <dbReference type="ARBA" id="ARBA00022692"/>
    </source>
</evidence>
<organism evidence="10 11">
    <name type="scientific">Adhaeribacter soli</name>
    <dbReference type="NCBI Taxonomy" id="2607655"/>
    <lineage>
        <taxon>Bacteria</taxon>
        <taxon>Pseudomonadati</taxon>
        <taxon>Bacteroidota</taxon>
        <taxon>Cytophagia</taxon>
        <taxon>Cytophagales</taxon>
        <taxon>Hymenobacteraceae</taxon>
        <taxon>Adhaeribacter</taxon>
    </lineage>
</organism>
<dbReference type="EMBL" id="VTWT01000007">
    <property type="protein sequence ID" value="KAA9331720.1"/>
    <property type="molecule type" value="Genomic_DNA"/>
</dbReference>
<evidence type="ECO:0000313" key="11">
    <source>
        <dbReference type="Proteomes" id="UP000326570"/>
    </source>
</evidence>
<keyword evidence="4" id="KW-0812">Transmembrane</keyword>
<keyword evidence="6" id="KW-0472">Membrane</keyword>
<dbReference type="InterPro" id="IPR008969">
    <property type="entry name" value="CarboxyPept-like_regulatory"/>
</dbReference>
<comment type="caution">
    <text evidence="10">The sequence shown here is derived from an EMBL/GenBank/DDBJ whole genome shotgun (WGS) entry which is preliminary data.</text>
</comment>
<evidence type="ECO:0000256" key="3">
    <source>
        <dbReference type="ARBA" id="ARBA00022452"/>
    </source>
</evidence>
<evidence type="ECO:0000256" key="1">
    <source>
        <dbReference type="ARBA" id="ARBA00004571"/>
    </source>
</evidence>
<dbReference type="PANTHER" id="PTHR30069">
    <property type="entry name" value="TONB-DEPENDENT OUTER MEMBRANE RECEPTOR"/>
    <property type="match status" value="1"/>
</dbReference>
<dbReference type="Gene3D" id="2.170.130.10">
    <property type="entry name" value="TonB-dependent receptor, plug domain"/>
    <property type="match status" value="1"/>
</dbReference>
<keyword evidence="2" id="KW-0813">Transport</keyword>
<dbReference type="InterPro" id="IPR037066">
    <property type="entry name" value="Plug_dom_sf"/>
</dbReference>
<dbReference type="SUPFAM" id="SSF56935">
    <property type="entry name" value="Porins"/>
    <property type="match status" value="1"/>
</dbReference>
<dbReference type="PANTHER" id="PTHR30069:SF29">
    <property type="entry name" value="HEMOGLOBIN AND HEMOGLOBIN-HAPTOGLOBIN-BINDING PROTEIN 1-RELATED"/>
    <property type="match status" value="1"/>
</dbReference>
<dbReference type="GO" id="GO:0015344">
    <property type="term" value="F:siderophore uptake transmembrane transporter activity"/>
    <property type="evidence" value="ECO:0007669"/>
    <property type="project" value="TreeGrafter"/>
</dbReference>
<dbReference type="RefSeq" id="WP_150904330.1">
    <property type="nucleotide sequence ID" value="NZ_VTWT01000007.1"/>
</dbReference>
<dbReference type="GO" id="GO:0044718">
    <property type="term" value="P:siderophore transmembrane transport"/>
    <property type="evidence" value="ECO:0007669"/>
    <property type="project" value="TreeGrafter"/>
</dbReference>
<dbReference type="Gene3D" id="2.40.170.20">
    <property type="entry name" value="TonB-dependent receptor, beta-barrel domain"/>
    <property type="match status" value="1"/>
</dbReference>
<dbReference type="InterPro" id="IPR039426">
    <property type="entry name" value="TonB-dep_rcpt-like"/>
</dbReference>
<dbReference type="SUPFAM" id="SSF49464">
    <property type="entry name" value="Carboxypeptidase regulatory domain-like"/>
    <property type="match status" value="1"/>
</dbReference>
<accession>A0A5N1IUI8</accession>
<evidence type="ECO:0000259" key="9">
    <source>
        <dbReference type="Pfam" id="PF07715"/>
    </source>
</evidence>
<keyword evidence="3" id="KW-1134">Transmembrane beta strand</keyword>
<feature type="domain" description="TonB-dependent receptor plug" evidence="9">
    <location>
        <begin position="144"/>
        <end position="221"/>
    </location>
</feature>
<dbReference type="AlphaFoldDB" id="A0A5N1IUI8"/>
<name>A0A5N1IUI8_9BACT</name>
<feature type="chain" id="PRO_5024831120" evidence="8">
    <location>
        <begin position="21"/>
        <end position="764"/>
    </location>
</feature>
<dbReference type="Pfam" id="PF07715">
    <property type="entry name" value="Plug"/>
    <property type="match status" value="1"/>
</dbReference>
<dbReference type="Proteomes" id="UP000326570">
    <property type="component" value="Unassembled WGS sequence"/>
</dbReference>
<comment type="subcellular location">
    <subcellularLocation>
        <location evidence="1">Cell outer membrane</location>
        <topology evidence="1">Multi-pass membrane protein</topology>
    </subcellularLocation>
</comment>
<dbReference type="Pfam" id="PF13715">
    <property type="entry name" value="CarbopepD_reg_2"/>
    <property type="match status" value="1"/>
</dbReference>